<gene>
    <name evidence="1" type="ORF">DM02DRAFT_620120</name>
</gene>
<dbReference type="Proteomes" id="UP000244855">
    <property type="component" value="Unassembled WGS sequence"/>
</dbReference>
<keyword evidence="2" id="KW-1185">Reference proteome</keyword>
<accession>A0A2V1D2C4</accession>
<feature type="non-terminal residue" evidence="1">
    <location>
        <position position="1"/>
    </location>
</feature>
<name>A0A2V1D2C4_9PLEO</name>
<dbReference type="EMBL" id="KZ805716">
    <property type="protein sequence ID" value="PVH92145.1"/>
    <property type="molecule type" value="Genomic_DNA"/>
</dbReference>
<protein>
    <submittedName>
        <fullName evidence="1">Uncharacterized protein</fullName>
    </submittedName>
</protein>
<evidence type="ECO:0000313" key="1">
    <source>
        <dbReference type="EMBL" id="PVH92145.1"/>
    </source>
</evidence>
<sequence>HFPVSSPCASDDHTTIDALHKVLTPALMHHPVPETAQLPQIPAADRNLIRGQDPYFGIPSIATIASLDCRLFTELIGPFVAVCRQMDVKDEGSGIRMPLLFCLKGLS</sequence>
<organism evidence="1 2">
    <name type="scientific">Periconia macrospinosa</name>
    <dbReference type="NCBI Taxonomy" id="97972"/>
    <lineage>
        <taxon>Eukaryota</taxon>
        <taxon>Fungi</taxon>
        <taxon>Dikarya</taxon>
        <taxon>Ascomycota</taxon>
        <taxon>Pezizomycotina</taxon>
        <taxon>Dothideomycetes</taxon>
        <taxon>Pleosporomycetidae</taxon>
        <taxon>Pleosporales</taxon>
        <taxon>Massarineae</taxon>
        <taxon>Periconiaceae</taxon>
        <taxon>Periconia</taxon>
    </lineage>
</organism>
<dbReference type="AlphaFoldDB" id="A0A2V1D2C4"/>
<reference evidence="1 2" key="1">
    <citation type="journal article" date="2018" name="Sci. Rep.">
        <title>Comparative genomics provides insights into the lifestyle and reveals functional heterogeneity of dark septate endophytic fungi.</title>
        <authorList>
            <person name="Knapp D.G."/>
            <person name="Nemeth J.B."/>
            <person name="Barry K."/>
            <person name="Hainaut M."/>
            <person name="Henrissat B."/>
            <person name="Johnson J."/>
            <person name="Kuo A."/>
            <person name="Lim J.H.P."/>
            <person name="Lipzen A."/>
            <person name="Nolan M."/>
            <person name="Ohm R.A."/>
            <person name="Tamas L."/>
            <person name="Grigoriev I.V."/>
            <person name="Spatafora J.W."/>
            <person name="Nagy L.G."/>
            <person name="Kovacs G.M."/>
        </authorList>
    </citation>
    <scope>NUCLEOTIDE SEQUENCE [LARGE SCALE GENOMIC DNA]</scope>
    <source>
        <strain evidence="1 2">DSE2036</strain>
    </source>
</reference>
<evidence type="ECO:0000313" key="2">
    <source>
        <dbReference type="Proteomes" id="UP000244855"/>
    </source>
</evidence>
<proteinExistence type="predicted"/>